<evidence type="ECO:0000256" key="2">
    <source>
        <dbReference type="ARBA" id="ARBA00022705"/>
    </source>
</evidence>
<dbReference type="HOGENOM" id="CLU_015485_1_0_11"/>
<dbReference type="Gene3D" id="3.40.1440.60">
    <property type="entry name" value="PriA, 3(prime) DNA-binding domain"/>
    <property type="match status" value="1"/>
</dbReference>
<feature type="binding site" evidence="8">
    <location>
        <position position="424"/>
    </location>
    <ligand>
        <name>Zn(2+)</name>
        <dbReference type="ChEBI" id="CHEBI:29105"/>
        <label>1</label>
    </ligand>
</feature>
<evidence type="ECO:0000313" key="12">
    <source>
        <dbReference type="Proteomes" id="UP000001564"/>
    </source>
</evidence>
<dbReference type="PANTHER" id="PTHR30580">
    <property type="entry name" value="PRIMOSOMAL PROTEIN N"/>
    <property type="match status" value="1"/>
</dbReference>
<evidence type="ECO:0000256" key="1">
    <source>
        <dbReference type="ARBA" id="ARBA00022515"/>
    </source>
</evidence>
<dbReference type="InterPro" id="IPR042115">
    <property type="entry name" value="PriA_3primeBD_sf"/>
</dbReference>
<evidence type="ECO:0000256" key="3">
    <source>
        <dbReference type="ARBA" id="ARBA00022723"/>
    </source>
</evidence>
<dbReference type="InterPro" id="IPR041222">
    <property type="entry name" value="PriA_3primeBD"/>
</dbReference>
<keyword evidence="2 8" id="KW-0235">DNA replication</keyword>
<dbReference type="Gene3D" id="3.40.50.300">
    <property type="entry name" value="P-loop containing nucleotide triphosphate hydrolases"/>
    <property type="match status" value="1"/>
</dbReference>
<dbReference type="GO" id="GO:0043138">
    <property type="term" value="F:3'-5' DNA helicase activity"/>
    <property type="evidence" value="ECO:0007669"/>
    <property type="project" value="TreeGrafter"/>
</dbReference>
<feature type="region of interest" description="Disordered" evidence="9">
    <location>
        <begin position="1"/>
        <end position="21"/>
    </location>
</feature>
<dbReference type="GO" id="GO:0006269">
    <property type="term" value="P:DNA replication, synthesis of primer"/>
    <property type="evidence" value="ECO:0007669"/>
    <property type="project" value="UniProtKB-KW"/>
</dbReference>
<dbReference type="GO" id="GO:1990077">
    <property type="term" value="C:primosome complex"/>
    <property type="evidence" value="ECO:0007669"/>
    <property type="project" value="UniProtKB-UniRule"/>
</dbReference>
<feature type="binding site" evidence="8">
    <location>
        <position position="427"/>
    </location>
    <ligand>
        <name>Zn(2+)</name>
        <dbReference type="ChEBI" id="CHEBI:29105"/>
        <label>1</label>
    </ligand>
</feature>
<evidence type="ECO:0000256" key="7">
    <source>
        <dbReference type="ARBA" id="ARBA00023125"/>
    </source>
</evidence>
<feature type="binding site" evidence="8">
    <location>
        <position position="454"/>
    </location>
    <ligand>
        <name>Zn(2+)</name>
        <dbReference type="ChEBI" id="CHEBI:29105"/>
        <label>2</label>
    </ligand>
</feature>
<dbReference type="InterPro" id="IPR005259">
    <property type="entry name" value="PriA"/>
</dbReference>
<gene>
    <name evidence="8 11" type="primary">priA</name>
    <name evidence="11" type="ordered locus">CMM_1776</name>
</gene>
<evidence type="ECO:0000259" key="10">
    <source>
        <dbReference type="Pfam" id="PF17764"/>
    </source>
</evidence>
<keyword evidence="12" id="KW-1185">Reference proteome</keyword>
<keyword evidence="3 8" id="KW-0479">Metal-binding</keyword>
<organism evidence="11 12">
    <name type="scientific">Clavibacter michiganensis subsp. michiganensis (strain NCPPB 382)</name>
    <dbReference type="NCBI Taxonomy" id="443906"/>
    <lineage>
        <taxon>Bacteria</taxon>
        <taxon>Bacillati</taxon>
        <taxon>Actinomycetota</taxon>
        <taxon>Actinomycetes</taxon>
        <taxon>Micrococcales</taxon>
        <taxon>Microbacteriaceae</taxon>
        <taxon>Clavibacter</taxon>
    </lineage>
</organism>
<dbReference type="Pfam" id="PF17764">
    <property type="entry name" value="PriA_3primeBD"/>
    <property type="match status" value="1"/>
</dbReference>
<keyword evidence="6 8" id="KW-0067">ATP-binding</keyword>
<feature type="binding site" evidence="8">
    <location>
        <position position="463"/>
    </location>
    <ligand>
        <name>Zn(2+)</name>
        <dbReference type="ChEBI" id="CHEBI:29105"/>
        <label>1</label>
    </ligand>
</feature>
<comment type="similarity">
    <text evidence="8">Belongs to the helicase family. PriA subfamily.</text>
</comment>
<dbReference type="GO" id="GO:0006302">
    <property type="term" value="P:double-strand break repair"/>
    <property type="evidence" value="ECO:0007669"/>
    <property type="project" value="InterPro"/>
</dbReference>
<dbReference type="PANTHER" id="PTHR30580:SF0">
    <property type="entry name" value="PRIMOSOMAL PROTEIN N"/>
    <property type="match status" value="1"/>
</dbReference>
<keyword evidence="5 8" id="KW-0862">Zinc</keyword>
<name>A5CRW9_CLAM3</name>
<dbReference type="GO" id="GO:0005524">
    <property type="term" value="F:ATP binding"/>
    <property type="evidence" value="ECO:0007669"/>
    <property type="project" value="UniProtKB-UniRule"/>
</dbReference>
<dbReference type="HAMAP" id="MF_00983">
    <property type="entry name" value="PriA"/>
    <property type="match status" value="1"/>
</dbReference>
<dbReference type="GO" id="GO:0003677">
    <property type="term" value="F:DNA binding"/>
    <property type="evidence" value="ECO:0007669"/>
    <property type="project" value="UniProtKB-UniRule"/>
</dbReference>
<proteinExistence type="inferred from homology"/>
<accession>A5CRW9</accession>
<dbReference type="GO" id="GO:0006270">
    <property type="term" value="P:DNA replication initiation"/>
    <property type="evidence" value="ECO:0007669"/>
    <property type="project" value="TreeGrafter"/>
</dbReference>
<evidence type="ECO:0000256" key="5">
    <source>
        <dbReference type="ARBA" id="ARBA00022833"/>
    </source>
</evidence>
<dbReference type="AlphaFoldDB" id="A5CRW9"/>
<evidence type="ECO:0000256" key="6">
    <source>
        <dbReference type="ARBA" id="ARBA00022840"/>
    </source>
</evidence>
<dbReference type="KEGG" id="cmi:CMM_1776"/>
<comment type="subunit">
    <text evidence="8">Component of the replication restart primosome.</text>
</comment>
<evidence type="ECO:0000256" key="4">
    <source>
        <dbReference type="ARBA" id="ARBA00022741"/>
    </source>
</evidence>
<feature type="domain" description="Primosomal protein N' 3' DNA-binding" evidence="10">
    <location>
        <begin position="25"/>
        <end position="126"/>
    </location>
</feature>
<comment type="function">
    <text evidence="8">Initiates the restart of stalled replication forks, which reloads the replicative helicase on sites other than the origin of replication. Recognizes and binds to abandoned replication forks and remodels them to uncover a helicase loading site. Promotes assembly of the primosome at these replication forks.</text>
</comment>
<evidence type="ECO:0000256" key="9">
    <source>
        <dbReference type="SAM" id="MobiDB-lite"/>
    </source>
</evidence>
<evidence type="ECO:0000313" key="11">
    <source>
        <dbReference type="EMBL" id="CAN01832.1"/>
    </source>
</evidence>
<feature type="binding site" evidence="8">
    <location>
        <position position="466"/>
    </location>
    <ligand>
        <name>Zn(2+)</name>
        <dbReference type="ChEBI" id="CHEBI:29105"/>
        <label>1</label>
    </ligand>
</feature>
<comment type="caution">
    <text evidence="8">As this protein does not have any detectable helicase domains, it probably does not have helicase activity.</text>
</comment>
<dbReference type="InterPro" id="IPR027417">
    <property type="entry name" value="P-loop_NTPase"/>
</dbReference>
<dbReference type="EMBL" id="AM711867">
    <property type="protein sequence ID" value="CAN01832.1"/>
    <property type="molecule type" value="Genomic_DNA"/>
</dbReference>
<keyword evidence="4 8" id="KW-0547">Nucleotide-binding</keyword>
<dbReference type="NCBIfam" id="NF011453">
    <property type="entry name" value="PRK14873.1-3"/>
    <property type="match status" value="1"/>
</dbReference>
<dbReference type="eggNOG" id="COG1198">
    <property type="taxonomic scope" value="Bacteria"/>
</dbReference>
<feature type="binding site" evidence="8">
    <location>
        <position position="436"/>
    </location>
    <ligand>
        <name>Zn(2+)</name>
        <dbReference type="ChEBI" id="CHEBI:29105"/>
        <label>2</label>
    </ligand>
</feature>
<feature type="binding site" evidence="8">
    <location>
        <position position="451"/>
    </location>
    <ligand>
        <name>Zn(2+)</name>
        <dbReference type="ChEBI" id="CHEBI:29105"/>
        <label>2</label>
    </ligand>
</feature>
<keyword evidence="7 8" id="KW-0238">DNA-binding</keyword>
<dbReference type="Proteomes" id="UP000001564">
    <property type="component" value="Chromosome"/>
</dbReference>
<comment type="cofactor">
    <cofactor evidence="8">
        <name>Zn(2+)</name>
        <dbReference type="ChEBI" id="CHEBI:29105"/>
    </cofactor>
    <text evidence="8">Binds 2 zinc ions per subunit.</text>
</comment>
<dbReference type="GO" id="GO:0006310">
    <property type="term" value="P:DNA recombination"/>
    <property type="evidence" value="ECO:0007669"/>
    <property type="project" value="InterPro"/>
</dbReference>
<feature type="binding site" evidence="8">
    <location>
        <position position="433"/>
    </location>
    <ligand>
        <name>Zn(2+)</name>
        <dbReference type="ChEBI" id="CHEBI:29105"/>
        <label>2</label>
    </ligand>
</feature>
<sequence length="698" mass="73228">MTAGEAERGSTTPEADAGMRPPVVRVMVDSPLPQLDRLFDYAVPEALRATCVPGVRVRVPLRSAGRVADGYVVEMGDGQGYDGALSEVEQVVSPLPVLRPEIWALAREVADRQAGTASDVIRLAVPPRQVRVEKAHLAALAAAAAEPASEDADGAAPDAAAAVVVDPAAPVVDAAALPPIDGYAPDGLAAAVDGAGRVAVDAIPEVVELPGGVWAGRWAVTLAQAAARVLASGRSSVLVVPDYRDQDQLEAALAAHAPAGSVLRTDARQSGPDRYRSFLAGLGDVPRIVVGNRSAVYAPAPRLGLVAMWDEGDPLHAEPLSPYAHARDVALLRSRQQGTALVLLAHSRSTEVERLVAIGYLASVSPAATRTPRVIPTTSQTGDEGFARQARIPSGAWRAAKDAVEHGPVLIQVARPGYAPLVACRACRQAARCTVCTGPLGMSTATSTPTCGWCGHLAGDWRCANCGSDELRLVTIGAGRTAEELGRAFPGVQVVLADGERHVQEVDAESRLVVATRGAEPVAAGGYRAILLLDGERMLARESLRVGEDVLRQWSNAAALAAPRAPVMLVGVGGQVARALATWQQPRYAREELLERRALRFPPAVRAASVEGLPDAVGQAVERLDGIEGVDVLGPVPTEQGRVRAIVRLDYASGPDAARELRAAVMRNASSRRKPVAGRTGFRPTVPLRVRFDDTGLF</sequence>
<protein>
    <recommendedName>
        <fullName evidence="8">Probable replication restart protein PriA</fullName>
    </recommendedName>
    <alternativeName>
        <fullName evidence="8">Putative ATP-dependent DNA helicase PriA</fullName>
    </alternativeName>
</protein>
<dbReference type="GO" id="GO:0008270">
    <property type="term" value="F:zinc ion binding"/>
    <property type="evidence" value="ECO:0007669"/>
    <property type="project" value="UniProtKB-UniRule"/>
</dbReference>
<keyword evidence="1 8" id="KW-0639">Primosome</keyword>
<evidence type="ECO:0000256" key="8">
    <source>
        <dbReference type="HAMAP-Rule" id="MF_00983"/>
    </source>
</evidence>
<reference evidence="11 12" key="1">
    <citation type="journal article" date="2008" name="J. Bacteriol.">
        <title>The genome sequence of the tomato-pathogenic actinomycete Clavibacter michiganensis subsp. michiganensis NCPPB382 reveals a large island involved in pathogenicity.</title>
        <authorList>
            <person name="Gartemann K.H."/>
            <person name="Abt B."/>
            <person name="Bekel T."/>
            <person name="Burger A."/>
            <person name="Engemann J."/>
            <person name="Flugel M."/>
            <person name="Gaigalat L."/>
            <person name="Goesmann A."/>
            <person name="Grafen I."/>
            <person name="Kalinowski J."/>
            <person name="Kaup O."/>
            <person name="Kirchner O."/>
            <person name="Krause L."/>
            <person name="Linke B."/>
            <person name="McHardy A."/>
            <person name="Meyer F."/>
            <person name="Pohle S."/>
            <person name="Ruckert C."/>
            <person name="Schneiker S."/>
            <person name="Zellermann E.M."/>
            <person name="Puhler A."/>
            <person name="Eichenlaub R."/>
            <person name="Kaiser O."/>
            <person name="Bartels D."/>
        </authorList>
    </citation>
    <scope>NUCLEOTIDE SEQUENCE [LARGE SCALE GENOMIC DNA]</scope>
    <source>
        <strain evidence="11 12">NCPPB 382</strain>
    </source>
</reference>